<dbReference type="AlphaFoldDB" id="A0A1G7RVB4"/>
<proteinExistence type="predicted"/>
<feature type="signal peptide" evidence="1">
    <location>
        <begin position="1"/>
        <end position="22"/>
    </location>
</feature>
<reference evidence="2 3" key="1">
    <citation type="submission" date="2016-10" db="EMBL/GenBank/DDBJ databases">
        <authorList>
            <person name="de Groot N.N."/>
        </authorList>
    </citation>
    <scope>NUCLEOTIDE SEQUENCE [LARGE SCALE GENOMIC DNA]</scope>
    <source>
        <strain evidence="2 3">DSM 27375</strain>
    </source>
</reference>
<keyword evidence="1" id="KW-0732">Signal</keyword>
<sequence>MRRWARLICILSLVAFAIGAVAQSAGSIAMASSMVSTDGGMMAMDDCDACGSLEDGKMGSVCDFACNASGMAALLSIPAGTSPIAATAAHEIQLVDVPHGISGPPAKQPPRVYL</sequence>
<dbReference type="EMBL" id="FNBL01000012">
    <property type="protein sequence ID" value="SDG13760.1"/>
    <property type="molecule type" value="Genomic_DNA"/>
</dbReference>
<evidence type="ECO:0000256" key="1">
    <source>
        <dbReference type="SAM" id="SignalP"/>
    </source>
</evidence>
<dbReference type="OrthoDB" id="7854921at2"/>
<accession>A0A1G7RVB4</accession>
<gene>
    <name evidence="2" type="ORF">SAMN04488117_112133</name>
</gene>
<protein>
    <submittedName>
        <fullName evidence="2">Uncharacterized protein</fullName>
    </submittedName>
</protein>
<dbReference type="RefSeq" id="WP_009573581.1">
    <property type="nucleotide sequence ID" value="NZ_FNBL01000012.1"/>
</dbReference>
<dbReference type="Proteomes" id="UP000182284">
    <property type="component" value="Unassembled WGS sequence"/>
</dbReference>
<feature type="chain" id="PRO_5010197818" evidence="1">
    <location>
        <begin position="23"/>
        <end position="114"/>
    </location>
</feature>
<name>A0A1G7RVB4_9RHOB</name>
<evidence type="ECO:0000313" key="3">
    <source>
        <dbReference type="Proteomes" id="UP000182284"/>
    </source>
</evidence>
<organism evidence="2 3">
    <name type="scientific">Celeribacter baekdonensis</name>
    <dbReference type="NCBI Taxonomy" id="875171"/>
    <lineage>
        <taxon>Bacteria</taxon>
        <taxon>Pseudomonadati</taxon>
        <taxon>Pseudomonadota</taxon>
        <taxon>Alphaproteobacteria</taxon>
        <taxon>Rhodobacterales</taxon>
        <taxon>Roseobacteraceae</taxon>
        <taxon>Celeribacter</taxon>
    </lineage>
</organism>
<evidence type="ECO:0000313" key="2">
    <source>
        <dbReference type="EMBL" id="SDG13760.1"/>
    </source>
</evidence>